<name>B9BK28_9BURK</name>
<dbReference type="EMBL" id="ACFC01000002">
    <property type="protein sequence ID" value="EEE08295.1"/>
    <property type="molecule type" value="Genomic_DNA"/>
</dbReference>
<sequence length="41" mass="4702">MRACRSTEPVGHVGRCASTPPLRVQFIEQHRAGLEYCRYLL</sequence>
<organism evidence="1 2">
    <name type="scientific">Burkholderia multivorans CGD2</name>
    <dbReference type="NCBI Taxonomy" id="513052"/>
    <lineage>
        <taxon>Bacteria</taxon>
        <taxon>Pseudomonadati</taxon>
        <taxon>Pseudomonadota</taxon>
        <taxon>Betaproteobacteria</taxon>
        <taxon>Burkholderiales</taxon>
        <taxon>Burkholderiaceae</taxon>
        <taxon>Burkholderia</taxon>
        <taxon>Burkholderia cepacia complex</taxon>
    </lineage>
</organism>
<accession>B9BK28</accession>
<proteinExistence type="predicted"/>
<reference evidence="1 2" key="1">
    <citation type="journal article" date="2012" name="J. Bacteriol.">
        <title>Draft Genome Sequence Determination for Cystic Fibrosis and Chronic Granulomatous Disease Burkholderia multivorans Isolates.</title>
        <authorList>
            <person name="Varga J.J."/>
            <person name="Losada L."/>
            <person name="Zelazny A.M."/>
            <person name="Brinkac L."/>
            <person name="Harkins D."/>
            <person name="Radune D."/>
            <person name="Hostetler J."/>
            <person name="Sampaio E.P."/>
            <person name="Ronning C.M."/>
            <person name="Nierman W.C."/>
            <person name="Greenberg D.E."/>
            <person name="Holland S.M."/>
            <person name="Goldberg J.B."/>
        </authorList>
    </citation>
    <scope>NUCLEOTIDE SEQUENCE [LARGE SCALE GENOMIC DNA]</scope>
    <source>
        <strain evidence="1 2">CGD2</strain>
    </source>
</reference>
<evidence type="ECO:0000313" key="2">
    <source>
        <dbReference type="Proteomes" id="UP000004535"/>
    </source>
</evidence>
<protein>
    <submittedName>
        <fullName evidence="1">Uncharacterized protein</fullName>
    </submittedName>
</protein>
<comment type="caution">
    <text evidence="1">The sequence shown here is derived from an EMBL/GenBank/DDBJ whole genome shotgun (WGS) entry which is preliminary data.</text>
</comment>
<dbReference type="Proteomes" id="UP000004535">
    <property type="component" value="Unassembled WGS sequence"/>
</dbReference>
<gene>
    <name evidence="1" type="ORF">BURMUCGD2_5436</name>
</gene>
<evidence type="ECO:0000313" key="1">
    <source>
        <dbReference type="EMBL" id="EEE08295.1"/>
    </source>
</evidence>
<dbReference type="AlphaFoldDB" id="B9BK28"/>